<dbReference type="RefSeq" id="WP_043870570.1">
    <property type="nucleotide sequence ID" value="NZ_CP004393.1"/>
</dbReference>
<keyword evidence="1" id="KW-0812">Transmembrane</keyword>
<dbReference type="HOGENOM" id="CLU_092422_0_0_5"/>
<dbReference type="KEGG" id="cid:P73_3482"/>
<dbReference type="EMBL" id="CP004393">
    <property type="protein sequence ID" value="AJE48197.1"/>
    <property type="molecule type" value="Genomic_DNA"/>
</dbReference>
<evidence type="ECO:0000256" key="1">
    <source>
        <dbReference type="SAM" id="Phobius"/>
    </source>
</evidence>
<reference evidence="2 3" key="1">
    <citation type="journal article" date="2014" name="Int. J. Syst. Evol. Microbiol.">
        <title>Celeribacter indicus sp. nov., a polycyclic aromatic hydrocarbon-degrading bacterium from deep-sea sediment and reclassification of Huaishuia halophila as Celeribacter halophilus comb. nov.</title>
        <authorList>
            <person name="Lai Q."/>
            <person name="Cao J."/>
            <person name="Yuan J."/>
            <person name="Li F."/>
            <person name="Shao Z."/>
        </authorList>
    </citation>
    <scope>NUCLEOTIDE SEQUENCE [LARGE SCALE GENOMIC DNA]</scope>
    <source>
        <strain evidence="2">P73</strain>
    </source>
</reference>
<feature type="transmembrane region" description="Helical" evidence="1">
    <location>
        <begin position="134"/>
        <end position="154"/>
    </location>
</feature>
<dbReference type="OrthoDB" id="9803163at2"/>
<gene>
    <name evidence="2" type="ORF">P73_3482</name>
</gene>
<dbReference type="AlphaFoldDB" id="A0A0B5E7E0"/>
<feature type="transmembrane region" description="Helical" evidence="1">
    <location>
        <begin position="89"/>
        <end position="114"/>
    </location>
</feature>
<organism evidence="2 3">
    <name type="scientific">Celeribacter indicus</name>
    <dbReference type="NCBI Taxonomy" id="1208324"/>
    <lineage>
        <taxon>Bacteria</taxon>
        <taxon>Pseudomonadati</taxon>
        <taxon>Pseudomonadota</taxon>
        <taxon>Alphaproteobacteria</taxon>
        <taxon>Rhodobacterales</taxon>
        <taxon>Roseobacteraceae</taxon>
        <taxon>Celeribacter</taxon>
    </lineage>
</organism>
<feature type="transmembrane region" description="Helical" evidence="1">
    <location>
        <begin position="59"/>
        <end position="77"/>
    </location>
</feature>
<name>A0A0B5E7E0_9RHOB</name>
<protein>
    <recommendedName>
        <fullName evidence="4">DUF998 domain-containing protein</fullName>
    </recommendedName>
</protein>
<evidence type="ECO:0000313" key="3">
    <source>
        <dbReference type="Proteomes" id="UP000031521"/>
    </source>
</evidence>
<feature type="transmembrane region" description="Helical" evidence="1">
    <location>
        <begin position="166"/>
        <end position="193"/>
    </location>
</feature>
<evidence type="ECO:0008006" key="4">
    <source>
        <dbReference type="Google" id="ProtNLM"/>
    </source>
</evidence>
<proteinExistence type="predicted"/>
<sequence>MPETAAVAADMVQSYLRVRRALGVVALLLPFALIAGGLATEGGLRDSVSDYFYSLLREVFTGALAAIGVFLLSYRGYRRLPGEMVSDRTLSALSGISALLIAFFPALQSCAAGIEACPAVLTLTQRLTSPVFSARVHNLSAIVFFLCLVVFTLVQFPKESSAVRPAIYRICGYGLIATLLAIVVAFVLGRWGGEAAAEVVARHNILFWGEAVAIWIFAIAWLTKGRADLALIDTLRAMRGQG</sequence>
<keyword evidence="1" id="KW-0472">Membrane</keyword>
<feature type="transmembrane region" description="Helical" evidence="1">
    <location>
        <begin position="21"/>
        <end position="39"/>
    </location>
</feature>
<keyword evidence="3" id="KW-1185">Reference proteome</keyword>
<feature type="transmembrane region" description="Helical" evidence="1">
    <location>
        <begin position="205"/>
        <end position="223"/>
    </location>
</feature>
<dbReference type="Proteomes" id="UP000031521">
    <property type="component" value="Chromosome"/>
</dbReference>
<dbReference type="STRING" id="1208324.P73_3482"/>
<evidence type="ECO:0000313" key="2">
    <source>
        <dbReference type="EMBL" id="AJE48197.1"/>
    </source>
</evidence>
<keyword evidence="1" id="KW-1133">Transmembrane helix</keyword>
<accession>A0A0B5E7E0</accession>